<dbReference type="Proteomes" id="UP000050417">
    <property type="component" value="Unassembled WGS sequence"/>
</dbReference>
<accession>A0A0P6WR81</accession>
<evidence type="ECO:0000313" key="1">
    <source>
        <dbReference type="EMBL" id="KPL71411.1"/>
    </source>
</evidence>
<dbReference type="PRINTS" id="PR00950">
    <property type="entry name" value="TYPE3IMSPROT"/>
</dbReference>
<dbReference type="STRING" id="1134406.ADN00_17110"/>
<comment type="caution">
    <text evidence="1">The sequence shown here is derived from an EMBL/GenBank/DDBJ whole genome shotgun (WGS) entry which is preliminary data.</text>
</comment>
<dbReference type="InterPro" id="IPR006135">
    <property type="entry name" value="T3SS_substrate_exporter"/>
</dbReference>
<dbReference type="InterPro" id="IPR029025">
    <property type="entry name" value="T3SS_substrate_exporter_C"/>
</dbReference>
<proteinExistence type="predicted"/>
<dbReference type="AlphaFoldDB" id="A0A0P6WR81"/>
<dbReference type="SUPFAM" id="SSF160544">
    <property type="entry name" value="EscU C-terminal domain-like"/>
    <property type="match status" value="1"/>
</dbReference>
<protein>
    <recommendedName>
        <fullName evidence="3">FhlB domain-containing protein</fullName>
    </recommendedName>
</protein>
<dbReference type="GO" id="GO:0009306">
    <property type="term" value="P:protein secretion"/>
    <property type="evidence" value="ECO:0007669"/>
    <property type="project" value="InterPro"/>
</dbReference>
<dbReference type="PATRIC" id="fig|1134406.4.peg.484"/>
<dbReference type="Gene3D" id="3.40.1690.10">
    <property type="entry name" value="secretion proteins EscU"/>
    <property type="match status" value="1"/>
</dbReference>
<dbReference type="PANTHER" id="PTHR30531">
    <property type="entry name" value="FLAGELLAR BIOSYNTHETIC PROTEIN FLHB"/>
    <property type="match status" value="1"/>
</dbReference>
<name>A0A0P6WR81_9CHLR</name>
<dbReference type="RefSeq" id="WP_075064267.1">
    <property type="nucleotide sequence ID" value="NZ_LGCL01000041.1"/>
</dbReference>
<reference evidence="1 2" key="1">
    <citation type="submission" date="2015-07" db="EMBL/GenBank/DDBJ databases">
        <title>Genome sequence of Ornatilinea apprima DSM 23815.</title>
        <authorList>
            <person name="Hemp J."/>
            <person name="Ward L.M."/>
            <person name="Pace L.A."/>
            <person name="Fischer W.W."/>
        </authorList>
    </citation>
    <scope>NUCLEOTIDE SEQUENCE [LARGE SCALE GENOMIC DNA]</scope>
    <source>
        <strain evidence="1 2">P3M-1</strain>
    </source>
</reference>
<sequence length="100" mass="10994">MHPRLVYLKQQQQQRAAALGYNPESDEAPKVLASGKGLMAEKIIAIAKEKGIPIKEDPLLAAALAEVDIGATIPPELYAVVAEVIAYVYRIQNQKLKRKE</sequence>
<keyword evidence="2" id="KW-1185">Reference proteome</keyword>
<evidence type="ECO:0008006" key="3">
    <source>
        <dbReference type="Google" id="ProtNLM"/>
    </source>
</evidence>
<evidence type="ECO:0000313" key="2">
    <source>
        <dbReference type="Proteomes" id="UP000050417"/>
    </source>
</evidence>
<dbReference type="Pfam" id="PF01312">
    <property type="entry name" value="Bac_export_2"/>
    <property type="match status" value="1"/>
</dbReference>
<gene>
    <name evidence="1" type="ORF">ADN00_17110</name>
</gene>
<dbReference type="GO" id="GO:0005886">
    <property type="term" value="C:plasma membrane"/>
    <property type="evidence" value="ECO:0007669"/>
    <property type="project" value="TreeGrafter"/>
</dbReference>
<organism evidence="1 2">
    <name type="scientific">Ornatilinea apprima</name>
    <dbReference type="NCBI Taxonomy" id="1134406"/>
    <lineage>
        <taxon>Bacteria</taxon>
        <taxon>Bacillati</taxon>
        <taxon>Chloroflexota</taxon>
        <taxon>Anaerolineae</taxon>
        <taxon>Anaerolineales</taxon>
        <taxon>Anaerolineaceae</taxon>
        <taxon>Ornatilinea</taxon>
    </lineage>
</organism>
<dbReference type="EMBL" id="LGCL01000041">
    <property type="protein sequence ID" value="KPL71411.1"/>
    <property type="molecule type" value="Genomic_DNA"/>
</dbReference>
<dbReference type="PANTHER" id="PTHR30531:SF12">
    <property type="entry name" value="FLAGELLAR BIOSYNTHETIC PROTEIN FLHB"/>
    <property type="match status" value="1"/>
</dbReference>